<dbReference type="InterPro" id="IPR011009">
    <property type="entry name" value="Kinase-like_dom_sf"/>
</dbReference>
<name>A0A916VFF0_9BACL</name>
<accession>A0A916VFF0</accession>
<gene>
    <name evidence="2" type="ORF">PRECH8_06070</name>
</gene>
<protein>
    <recommendedName>
        <fullName evidence="1">Aminoglycoside phosphotransferase domain-containing protein</fullName>
    </recommendedName>
</protein>
<evidence type="ECO:0000259" key="1">
    <source>
        <dbReference type="Pfam" id="PF01636"/>
    </source>
</evidence>
<proteinExistence type="predicted"/>
<dbReference type="Pfam" id="PF01636">
    <property type="entry name" value="APH"/>
    <property type="match status" value="1"/>
</dbReference>
<organism evidence="2 3">
    <name type="scientific">Insulibacter thermoxylanivorax</name>
    <dbReference type="NCBI Taxonomy" id="2749268"/>
    <lineage>
        <taxon>Bacteria</taxon>
        <taxon>Bacillati</taxon>
        <taxon>Bacillota</taxon>
        <taxon>Bacilli</taxon>
        <taxon>Bacillales</taxon>
        <taxon>Paenibacillaceae</taxon>
        <taxon>Insulibacter</taxon>
    </lineage>
</organism>
<dbReference type="RefSeq" id="WP_200965591.1">
    <property type="nucleotide sequence ID" value="NZ_BMAQ01000004.1"/>
</dbReference>
<keyword evidence="3" id="KW-1185">Reference proteome</keyword>
<dbReference type="SUPFAM" id="SSF56112">
    <property type="entry name" value="Protein kinase-like (PK-like)"/>
    <property type="match status" value="1"/>
</dbReference>
<evidence type="ECO:0000313" key="2">
    <source>
        <dbReference type="EMBL" id="GFR37311.1"/>
    </source>
</evidence>
<dbReference type="InterPro" id="IPR002575">
    <property type="entry name" value="Aminoglycoside_PTrfase"/>
</dbReference>
<evidence type="ECO:0000313" key="3">
    <source>
        <dbReference type="Proteomes" id="UP000654993"/>
    </source>
</evidence>
<dbReference type="AlphaFoldDB" id="A0A916VFF0"/>
<feature type="domain" description="Aminoglycoside phosphotransferase" evidence="1">
    <location>
        <begin position="33"/>
        <end position="139"/>
    </location>
</feature>
<sequence>MKDPVAAESIRDEIFETITEMFGIEIMNSASVELGYMNLKWRIETDAGNFFVKQYHRSRYPEEAVDGLETSLSLQDLLHRNGIPCPELISHQGKYVLRTPSGERFVFMRLCPGKVIEAGSASEAQMYHLGQVTGGMHRIIKLERLFADL</sequence>
<dbReference type="EMBL" id="BMAQ01000004">
    <property type="protein sequence ID" value="GFR37311.1"/>
    <property type="molecule type" value="Genomic_DNA"/>
</dbReference>
<dbReference type="Proteomes" id="UP000654993">
    <property type="component" value="Unassembled WGS sequence"/>
</dbReference>
<reference evidence="2" key="2">
    <citation type="journal article" date="2021" name="Data Brief">
        <title>Draft genome sequence data of the facultative, thermophilic, xylanolytic bacterium Paenibacillus sp. strain DA-C8.</title>
        <authorList>
            <person name="Chhe C."/>
            <person name="Uke A."/>
            <person name="Baramee S."/>
            <person name="Ungkulpasvich U."/>
            <person name="Tachaapaikoon C."/>
            <person name="Pason P."/>
            <person name="Waeonukul R."/>
            <person name="Ratanakhanokchai K."/>
            <person name="Kosugi A."/>
        </authorList>
    </citation>
    <scope>NUCLEOTIDE SEQUENCE</scope>
    <source>
        <strain evidence="2">DA-C8</strain>
    </source>
</reference>
<reference evidence="2" key="1">
    <citation type="submission" date="2020-08" db="EMBL/GenBank/DDBJ databases">
        <authorList>
            <person name="Uke A."/>
            <person name="Chhe C."/>
            <person name="Baramee S."/>
            <person name="Kosugi A."/>
        </authorList>
    </citation>
    <scope>NUCLEOTIDE SEQUENCE</scope>
    <source>
        <strain evidence="2">DA-C8</strain>
    </source>
</reference>
<dbReference type="Gene3D" id="3.30.200.20">
    <property type="entry name" value="Phosphorylase Kinase, domain 1"/>
    <property type="match status" value="1"/>
</dbReference>
<comment type="caution">
    <text evidence="2">The sequence shown here is derived from an EMBL/GenBank/DDBJ whole genome shotgun (WGS) entry which is preliminary data.</text>
</comment>